<name>A0A0H3NUV4_YERE1</name>
<evidence type="ECO:0000313" key="1">
    <source>
        <dbReference type="EMBL" id="CBY29106.1"/>
    </source>
</evidence>
<dbReference type="AlphaFoldDB" id="A0A0H3NUV4"/>
<dbReference type="EMBL" id="FR729477">
    <property type="protein sequence ID" value="CBY29106.1"/>
    <property type="molecule type" value="Genomic_DNA"/>
</dbReference>
<dbReference type="KEGG" id="yey:Y11_34241"/>
<accession>A0A0H3NUV4</accession>
<dbReference type="HOGENOM" id="CLU_2468336_0_0_6"/>
<evidence type="ECO:0000313" key="2">
    <source>
        <dbReference type="Proteomes" id="UP000008084"/>
    </source>
</evidence>
<dbReference type="PATRIC" id="fig|930944.6.peg.3408"/>
<reference evidence="1 2" key="1">
    <citation type="journal article" date="2011" name="J. Bacteriol.">
        <title>Complete genome sequence of Yersinia enterocolitica subsp. palearctica serogroup O:3.</title>
        <authorList>
            <person name="Batzilla J."/>
            <person name="Hoper D."/>
            <person name="Antonenka U."/>
            <person name="Heesemann J."/>
            <person name="Rakin A."/>
        </authorList>
    </citation>
    <scope>NUCLEOTIDE SEQUENCE [LARGE SCALE GENOMIC DNA]</scope>
    <source>
        <strain evidence="2">DSM 13030 / CIP 106945 / Y11</strain>
    </source>
</reference>
<organism evidence="1 2">
    <name type="scientific">Yersinia enterocolitica subsp. palearctica serotype O:3 (strain DSM 13030 / CIP 106945 / Y11)</name>
    <dbReference type="NCBI Taxonomy" id="930944"/>
    <lineage>
        <taxon>Bacteria</taxon>
        <taxon>Pseudomonadati</taxon>
        <taxon>Pseudomonadota</taxon>
        <taxon>Gammaproteobacteria</taxon>
        <taxon>Enterobacterales</taxon>
        <taxon>Yersiniaceae</taxon>
        <taxon>Yersinia</taxon>
    </lineage>
</organism>
<protein>
    <submittedName>
        <fullName evidence="1">Uncharacterized protein</fullName>
    </submittedName>
</protein>
<dbReference type="Proteomes" id="UP000008084">
    <property type="component" value="Chromosome"/>
</dbReference>
<sequence>MVGRSPGLTGTGNLRPRHLPPMMRIWPADCCGACFAVVIDRSVVDRFAKGRFAIGCFAWKLASIAALNIKVSPHSTYVCSVGETLNLC</sequence>
<proteinExistence type="predicted"/>
<gene>
    <name evidence="1" type="ordered locus">Y11_34241</name>
</gene>